<proteinExistence type="predicted"/>
<dbReference type="CDD" id="cd07036">
    <property type="entry name" value="TPP_PYR_E1-PDHc-beta_like"/>
    <property type="match status" value="1"/>
</dbReference>
<evidence type="ECO:0000313" key="6">
    <source>
        <dbReference type="Proteomes" id="UP000199073"/>
    </source>
</evidence>
<dbReference type="Gene3D" id="3.40.50.920">
    <property type="match status" value="1"/>
</dbReference>
<dbReference type="GO" id="GO:0016491">
    <property type="term" value="F:oxidoreductase activity"/>
    <property type="evidence" value="ECO:0007669"/>
    <property type="project" value="UniProtKB-KW"/>
</dbReference>
<dbReference type="Pfam" id="PF02780">
    <property type="entry name" value="Transketolase_C"/>
    <property type="match status" value="1"/>
</dbReference>
<keyword evidence="3" id="KW-0786">Thiamine pyrophosphate</keyword>
<dbReference type="Proteomes" id="UP000199073">
    <property type="component" value="Unassembled WGS sequence"/>
</dbReference>
<dbReference type="InterPro" id="IPR009014">
    <property type="entry name" value="Transketo_C/PFOR_II"/>
</dbReference>
<reference evidence="5 6" key="1">
    <citation type="submission" date="2016-10" db="EMBL/GenBank/DDBJ databases">
        <authorList>
            <person name="de Groot N.N."/>
        </authorList>
    </citation>
    <scope>NUCLEOTIDE SEQUENCE [LARGE SCALE GENOMIC DNA]</scope>
    <source>
        <strain evidence="5 6">DSM 12130</strain>
    </source>
</reference>
<dbReference type="InterPro" id="IPR033248">
    <property type="entry name" value="Transketolase_C"/>
</dbReference>
<gene>
    <name evidence="5" type="ORF">SAMN05660330_04122</name>
</gene>
<dbReference type="FunFam" id="3.40.50.970:FF:000001">
    <property type="entry name" value="Pyruvate dehydrogenase E1 beta subunit"/>
    <property type="match status" value="1"/>
</dbReference>
<dbReference type="AlphaFoldDB" id="A0A1H0VL96"/>
<organism evidence="5 6">
    <name type="scientific">Desulforhopalus singaporensis</name>
    <dbReference type="NCBI Taxonomy" id="91360"/>
    <lineage>
        <taxon>Bacteria</taxon>
        <taxon>Pseudomonadati</taxon>
        <taxon>Thermodesulfobacteriota</taxon>
        <taxon>Desulfobulbia</taxon>
        <taxon>Desulfobulbales</taxon>
        <taxon>Desulfocapsaceae</taxon>
        <taxon>Desulforhopalus</taxon>
    </lineage>
</organism>
<dbReference type="SUPFAM" id="SSF52518">
    <property type="entry name" value="Thiamin diphosphate-binding fold (THDP-binding)"/>
    <property type="match status" value="1"/>
</dbReference>
<sequence>MREISYADAVVEAIEEEMDKNEEVFVIGEDIGRYGGAYFANPKLWNKFGDERVRDTPISESAIVGFALGAAITGMRPVAEIMFCDIMTVAMDQIVNQVAKMRYMFGGNVKVPLVIRTPIGGFHNSAAQHSQSLESWFAHVPGLKVVMPSSPYAAKGLLKTAIRSNNPVIFFEHIQLYRQKGPVPEEEYYIPFGEANILREGKDLTVVASAVMVHRVMNVANKLEKKGIQIEVIDPQTLCPFDKETILSSVKKTGRLLVVHQACKTCGFGAEIAAIVAEEGFDYLIDSIQRLGAYDIPVPFASNLEDYTIPNEQRIFSAITEFLGK</sequence>
<dbReference type="NCBIfam" id="NF006667">
    <property type="entry name" value="PRK09212.1"/>
    <property type="match status" value="1"/>
</dbReference>
<dbReference type="SMART" id="SM00861">
    <property type="entry name" value="Transket_pyr"/>
    <property type="match status" value="1"/>
</dbReference>
<dbReference type="PANTHER" id="PTHR43257">
    <property type="entry name" value="PYRUVATE DEHYDROGENASE E1 COMPONENT BETA SUBUNIT"/>
    <property type="match status" value="1"/>
</dbReference>
<dbReference type="EMBL" id="FNJI01000053">
    <property type="protein sequence ID" value="SDP78965.1"/>
    <property type="molecule type" value="Genomic_DNA"/>
</dbReference>
<evidence type="ECO:0000313" key="5">
    <source>
        <dbReference type="EMBL" id="SDP78965.1"/>
    </source>
</evidence>
<feature type="domain" description="Transketolase-like pyrimidine-binding" evidence="4">
    <location>
        <begin position="4"/>
        <end position="179"/>
    </location>
</feature>
<dbReference type="RefSeq" id="WP_092225987.1">
    <property type="nucleotide sequence ID" value="NZ_FNJI01000053.1"/>
</dbReference>
<dbReference type="Gene3D" id="3.40.50.970">
    <property type="match status" value="1"/>
</dbReference>
<keyword evidence="5" id="KW-0670">Pyruvate</keyword>
<evidence type="ECO:0000256" key="2">
    <source>
        <dbReference type="ARBA" id="ARBA00023002"/>
    </source>
</evidence>
<dbReference type="InterPro" id="IPR005475">
    <property type="entry name" value="Transketolase-like_Pyr-bd"/>
</dbReference>
<dbReference type="FunFam" id="3.40.50.920:FF:000001">
    <property type="entry name" value="Pyruvate dehydrogenase E1 beta subunit"/>
    <property type="match status" value="1"/>
</dbReference>
<name>A0A1H0VL96_9BACT</name>
<accession>A0A1H0VL96</accession>
<keyword evidence="6" id="KW-1185">Reference proteome</keyword>
<evidence type="ECO:0000256" key="3">
    <source>
        <dbReference type="ARBA" id="ARBA00023052"/>
    </source>
</evidence>
<protein>
    <submittedName>
        <fullName evidence="5">Pyruvate dehydrogenase E1 component beta subunit</fullName>
    </submittedName>
</protein>
<dbReference type="STRING" id="91360.SAMN05660330_04122"/>
<evidence type="ECO:0000259" key="4">
    <source>
        <dbReference type="SMART" id="SM00861"/>
    </source>
</evidence>
<keyword evidence="2" id="KW-0560">Oxidoreductase</keyword>
<dbReference type="PANTHER" id="PTHR43257:SF2">
    <property type="entry name" value="PYRUVATE DEHYDROGENASE E1 COMPONENT SUBUNIT BETA"/>
    <property type="match status" value="1"/>
</dbReference>
<dbReference type="SUPFAM" id="SSF52922">
    <property type="entry name" value="TK C-terminal domain-like"/>
    <property type="match status" value="1"/>
</dbReference>
<comment type="cofactor">
    <cofactor evidence="1">
        <name>thiamine diphosphate</name>
        <dbReference type="ChEBI" id="CHEBI:58937"/>
    </cofactor>
</comment>
<dbReference type="OrthoDB" id="9780894at2"/>
<dbReference type="Pfam" id="PF02779">
    <property type="entry name" value="Transket_pyr"/>
    <property type="match status" value="1"/>
</dbReference>
<evidence type="ECO:0000256" key="1">
    <source>
        <dbReference type="ARBA" id="ARBA00001964"/>
    </source>
</evidence>
<dbReference type="InterPro" id="IPR029061">
    <property type="entry name" value="THDP-binding"/>
</dbReference>